<feature type="region of interest" description="Disordered" evidence="1">
    <location>
        <begin position="375"/>
        <end position="416"/>
    </location>
</feature>
<evidence type="ECO:0000259" key="2">
    <source>
        <dbReference type="Pfam" id="PF02120"/>
    </source>
</evidence>
<evidence type="ECO:0000256" key="1">
    <source>
        <dbReference type="SAM" id="MobiDB-lite"/>
    </source>
</evidence>
<dbReference type="Proteomes" id="UP000682111">
    <property type="component" value="Unassembled WGS sequence"/>
</dbReference>
<comment type="caution">
    <text evidence="3">The sequence shown here is derived from an EMBL/GenBank/DDBJ whole genome shotgun (WGS) entry which is preliminary data.</text>
</comment>
<evidence type="ECO:0000313" key="4">
    <source>
        <dbReference type="Proteomes" id="UP000682111"/>
    </source>
</evidence>
<dbReference type="CDD" id="cd17470">
    <property type="entry name" value="T3SS_Flik_C"/>
    <property type="match status" value="1"/>
</dbReference>
<dbReference type="Pfam" id="PF02120">
    <property type="entry name" value="Flg_hook"/>
    <property type="match status" value="1"/>
</dbReference>
<dbReference type="AlphaFoldDB" id="A0A919WGX2"/>
<name>A0A919WGX2_9BACI</name>
<accession>A0A919WGX2</accession>
<feature type="domain" description="Flagellar hook-length control protein-like C-terminal" evidence="2">
    <location>
        <begin position="293"/>
        <end position="370"/>
    </location>
</feature>
<dbReference type="EMBL" id="BORC01000002">
    <property type="protein sequence ID" value="GIN61529.1"/>
    <property type="molecule type" value="Genomic_DNA"/>
</dbReference>
<sequence length="416" mass="46032">MEIGAVNILSSSSSSQKAGNFKNVTGFKGLVGTFLQEPNLADDSAAAANKLLQSFSKEELLDLIAFLQTEDVLDLDEGLLMLNQSLSVHHEDELFQLIEEVLLPNLSLAQLAERIDVASLGTNAMRIEDLVAVLGQLNAMTSEELRNSLSGDMAQILKTVKMFELLAGEQKLSADHGKLKDLLQQFTKRLELLLSADSENKPPLNRQEYIIRTFSAVAQELNSKQPLAKQTGEAGLESKNLAAKAETVHGMIQYHQVSKAEQLTLSLQQGERPTGANELIKQFENILARSNFSNNAGTQKLLIKLNPEHLGALRIELIQRDAGLVAKIMTTTKLAKETLETHLNGLKQAFGTQNIQVDRVEISQALNQQQERFIGREQQSQQNGQENRQQQEQGKNETEEASFMTSFEEALLNTEV</sequence>
<dbReference type="InterPro" id="IPR038610">
    <property type="entry name" value="FliK-like_C_sf"/>
</dbReference>
<protein>
    <recommendedName>
        <fullName evidence="2">Flagellar hook-length control protein-like C-terminal domain-containing protein</fullName>
    </recommendedName>
</protein>
<evidence type="ECO:0000313" key="3">
    <source>
        <dbReference type="EMBL" id="GIN61529.1"/>
    </source>
</evidence>
<proteinExistence type="predicted"/>
<gene>
    <name evidence="3" type="ORF">J27TS8_15220</name>
</gene>
<dbReference type="InterPro" id="IPR021136">
    <property type="entry name" value="Flagellar_hook_control-like_C"/>
</dbReference>
<organism evidence="3 4">
    <name type="scientific">Robertmurraya siralis</name>
    <dbReference type="NCBI Taxonomy" id="77777"/>
    <lineage>
        <taxon>Bacteria</taxon>
        <taxon>Bacillati</taxon>
        <taxon>Bacillota</taxon>
        <taxon>Bacilli</taxon>
        <taxon>Bacillales</taxon>
        <taxon>Bacillaceae</taxon>
        <taxon>Robertmurraya</taxon>
    </lineage>
</organism>
<feature type="compositionally biased region" description="Low complexity" evidence="1">
    <location>
        <begin position="376"/>
        <end position="393"/>
    </location>
</feature>
<dbReference type="Gene3D" id="3.30.750.140">
    <property type="match status" value="1"/>
</dbReference>
<reference evidence="3" key="1">
    <citation type="submission" date="2021-03" db="EMBL/GenBank/DDBJ databases">
        <title>Antimicrobial resistance genes in bacteria isolated from Japanese honey, and their potential for conferring macrolide and lincosamide resistance in the American foulbrood pathogen Paenibacillus larvae.</title>
        <authorList>
            <person name="Okamoto M."/>
            <person name="Kumagai M."/>
            <person name="Kanamori H."/>
            <person name="Takamatsu D."/>
        </authorList>
    </citation>
    <scope>NUCLEOTIDE SEQUENCE</scope>
    <source>
        <strain evidence="3">J27TS8</strain>
    </source>
</reference>
<keyword evidence="4" id="KW-1185">Reference proteome</keyword>